<gene>
    <name evidence="9" type="ORF">HanXRQr2_Chr11g0467731</name>
</gene>
<dbReference type="PANTHER" id="PTHR48470">
    <property type="entry name" value="CELL DIVISION CONTROL PROTEIN 48 C ISOFORM 1"/>
    <property type="match status" value="1"/>
</dbReference>
<evidence type="ECO:0000313" key="10">
    <source>
        <dbReference type="Proteomes" id="UP000215914"/>
    </source>
</evidence>
<dbReference type="InterPro" id="IPR041569">
    <property type="entry name" value="AAA_lid_3"/>
</dbReference>
<comment type="caution">
    <text evidence="9">The sequence shown here is derived from an EMBL/GenBank/DDBJ whole genome shotgun (WGS) entry which is preliminary data.</text>
</comment>
<dbReference type="FunFam" id="3.40.50.300:FF:000365">
    <property type="entry name" value="Ribosome biogenesis ATPase RIX7"/>
    <property type="match status" value="1"/>
</dbReference>
<organism evidence="9 10">
    <name type="scientific">Helianthus annuus</name>
    <name type="common">Common sunflower</name>
    <dbReference type="NCBI Taxonomy" id="4232"/>
    <lineage>
        <taxon>Eukaryota</taxon>
        <taxon>Viridiplantae</taxon>
        <taxon>Streptophyta</taxon>
        <taxon>Embryophyta</taxon>
        <taxon>Tracheophyta</taxon>
        <taxon>Spermatophyta</taxon>
        <taxon>Magnoliopsida</taxon>
        <taxon>eudicotyledons</taxon>
        <taxon>Gunneridae</taxon>
        <taxon>Pentapetalae</taxon>
        <taxon>asterids</taxon>
        <taxon>campanulids</taxon>
        <taxon>Asterales</taxon>
        <taxon>Asteraceae</taxon>
        <taxon>Asteroideae</taxon>
        <taxon>Heliantheae alliance</taxon>
        <taxon>Heliantheae</taxon>
        <taxon>Helianthus</taxon>
    </lineage>
</organism>
<keyword evidence="5 6" id="KW-0067">ATP-binding</keyword>
<dbReference type="InterPro" id="IPR055278">
    <property type="entry name" value="CDC48c"/>
</dbReference>
<dbReference type="SMART" id="SM00382">
    <property type="entry name" value="AAA"/>
    <property type="match status" value="2"/>
</dbReference>
<dbReference type="InterPro" id="IPR003960">
    <property type="entry name" value="ATPase_AAA_CS"/>
</dbReference>
<dbReference type="Gene3D" id="3.40.50.300">
    <property type="entry name" value="P-loop containing nucleotide triphosphate hydrolases"/>
    <property type="match status" value="2"/>
</dbReference>
<evidence type="ECO:0000256" key="7">
    <source>
        <dbReference type="SAM" id="MobiDB-lite"/>
    </source>
</evidence>
<dbReference type="Gramene" id="mRNA:HanXRQr2_Chr11g0467731">
    <property type="protein sequence ID" value="mRNA:HanXRQr2_Chr11g0467731"/>
    <property type="gene ID" value="HanXRQr2_Chr11g0467731"/>
</dbReference>
<accession>A0A9K3HL09</accession>
<reference evidence="9" key="2">
    <citation type="submission" date="2020-06" db="EMBL/GenBank/DDBJ databases">
        <title>Helianthus annuus Genome sequencing and assembly Release 2.</title>
        <authorList>
            <person name="Gouzy J."/>
            <person name="Langlade N."/>
            <person name="Munos S."/>
        </authorList>
    </citation>
    <scope>NUCLEOTIDE SEQUENCE</scope>
    <source>
        <tissue evidence="9">Leaves</tissue>
    </source>
</reference>
<dbReference type="AlphaFoldDB" id="A0A9K3HL09"/>
<dbReference type="InterPro" id="IPR027417">
    <property type="entry name" value="P-loop_NTPase"/>
</dbReference>
<dbReference type="GO" id="GO:0005524">
    <property type="term" value="F:ATP binding"/>
    <property type="evidence" value="ECO:0007669"/>
    <property type="project" value="UniProtKB-KW"/>
</dbReference>
<keyword evidence="4 6" id="KW-0547">Nucleotide-binding</keyword>
<dbReference type="GO" id="GO:0016887">
    <property type="term" value="F:ATP hydrolysis activity"/>
    <property type="evidence" value="ECO:0007669"/>
    <property type="project" value="InterPro"/>
</dbReference>
<dbReference type="Pfam" id="PF00004">
    <property type="entry name" value="AAA"/>
    <property type="match status" value="2"/>
</dbReference>
<feature type="domain" description="AAA+ ATPase" evidence="8">
    <location>
        <begin position="210"/>
        <end position="351"/>
    </location>
</feature>
<dbReference type="Pfam" id="PF17862">
    <property type="entry name" value="AAA_lid_3"/>
    <property type="match status" value="1"/>
</dbReference>
<evidence type="ECO:0000259" key="8">
    <source>
        <dbReference type="SMART" id="SM00382"/>
    </source>
</evidence>
<sequence length="666" mass="74398">MGKACKKQSSLFVKLLRRRVQESYGSFSNPSINELVDVLRTKYPEYARHKPQLLTRMVKQTLDSDNNKGKRKLSRNDDEDEDDITSVSSCKKAKKIDIREETPEDGDEDMSAVGTSYSPEFDLTKSMLRDKYKFKSVEVELVTNSTDRKVDLGMEDKYVKPANNFPNADGVGKVRFKDLGGIDDVLRELLLEVIIPWYRPDVPLSIGVRPTTGILLHGPPGCGKTTLANAIANEAGVPFYNIAAPELVYGVSGESEEKIRELFSNAHKTAPSIVFIDEIDTIASKRENLQREMDKRIVTQLMICMDAASKCEDGKLGYVLVIGATNRPDALDRALRRPGRFDREITLGVPDENARTKILRVLTRNVKLGDAFDLVKISKLTPGFVGTDLVSLVDNAGRLCMRRSIEAKELELSAQDEDWWKKPWTLDDKANLITMSDFEEAVKLVQPSTKREGFTSIPDVKWEDIGGLDRLRMKFNEYIVNRIKDPVAYEKSGLNNSETAFLLHGPPGCGKTLIAKAVANEAGANFITLRSGPEIMNKYVGESELAVRNIFSRARTCSPCIIFFDEVDALTSQRGKEGGWVVERVLLSELDGGDPRKGVYVIGATNRLDVIDRALLRSGRFGEILYVTLPNQDERGLILKTLSKHCSLGVCLVWGNGMDEGMEWTR</sequence>
<dbReference type="InterPro" id="IPR003959">
    <property type="entry name" value="ATPase_AAA_core"/>
</dbReference>
<evidence type="ECO:0000256" key="1">
    <source>
        <dbReference type="ARBA" id="ARBA00004496"/>
    </source>
</evidence>
<keyword evidence="10" id="KW-1185">Reference proteome</keyword>
<reference evidence="9" key="1">
    <citation type="journal article" date="2017" name="Nature">
        <title>The sunflower genome provides insights into oil metabolism, flowering and Asterid evolution.</title>
        <authorList>
            <person name="Badouin H."/>
            <person name="Gouzy J."/>
            <person name="Grassa C.J."/>
            <person name="Murat F."/>
            <person name="Staton S.E."/>
            <person name="Cottret L."/>
            <person name="Lelandais-Briere C."/>
            <person name="Owens G.L."/>
            <person name="Carrere S."/>
            <person name="Mayjonade B."/>
            <person name="Legrand L."/>
            <person name="Gill N."/>
            <person name="Kane N.C."/>
            <person name="Bowers J.E."/>
            <person name="Hubner S."/>
            <person name="Bellec A."/>
            <person name="Berard A."/>
            <person name="Berges H."/>
            <person name="Blanchet N."/>
            <person name="Boniface M.C."/>
            <person name="Brunel D."/>
            <person name="Catrice O."/>
            <person name="Chaidir N."/>
            <person name="Claudel C."/>
            <person name="Donnadieu C."/>
            <person name="Faraut T."/>
            <person name="Fievet G."/>
            <person name="Helmstetter N."/>
            <person name="King M."/>
            <person name="Knapp S.J."/>
            <person name="Lai Z."/>
            <person name="Le Paslier M.C."/>
            <person name="Lippi Y."/>
            <person name="Lorenzon L."/>
            <person name="Mandel J.R."/>
            <person name="Marage G."/>
            <person name="Marchand G."/>
            <person name="Marquand E."/>
            <person name="Bret-Mestries E."/>
            <person name="Morien E."/>
            <person name="Nambeesan S."/>
            <person name="Nguyen T."/>
            <person name="Pegot-Espagnet P."/>
            <person name="Pouilly N."/>
            <person name="Raftis F."/>
            <person name="Sallet E."/>
            <person name="Schiex T."/>
            <person name="Thomas J."/>
            <person name="Vandecasteele C."/>
            <person name="Vares D."/>
            <person name="Vear F."/>
            <person name="Vautrin S."/>
            <person name="Crespi M."/>
            <person name="Mangin B."/>
            <person name="Burke J.M."/>
            <person name="Salse J."/>
            <person name="Munos S."/>
            <person name="Vincourt P."/>
            <person name="Rieseberg L.H."/>
            <person name="Langlade N.B."/>
        </authorList>
    </citation>
    <scope>NUCLEOTIDE SEQUENCE</scope>
    <source>
        <tissue evidence="9">Leaves</tissue>
    </source>
</reference>
<evidence type="ECO:0000256" key="2">
    <source>
        <dbReference type="ARBA" id="ARBA00006914"/>
    </source>
</evidence>
<evidence type="ECO:0000256" key="6">
    <source>
        <dbReference type="RuleBase" id="RU003651"/>
    </source>
</evidence>
<dbReference type="FunFam" id="3.40.50.300:FF:000567">
    <property type="entry name" value="ATPase, AAA family protein"/>
    <property type="match status" value="1"/>
</dbReference>
<dbReference type="Gene3D" id="1.10.8.60">
    <property type="match status" value="1"/>
</dbReference>
<dbReference type="Proteomes" id="UP000215914">
    <property type="component" value="Unassembled WGS sequence"/>
</dbReference>
<dbReference type="PRINTS" id="PR00830">
    <property type="entry name" value="ENDOLAPTASE"/>
</dbReference>
<dbReference type="EMBL" id="MNCJ02000326">
    <property type="protein sequence ID" value="KAF5780058.1"/>
    <property type="molecule type" value="Genomic_DNA"/>
</dbReference>
<comment type="subcellular location">
    <subcellularLocation>
        <location evidence="1">Cytoplasm</location>
    </subcellularLocation>
</comment>
<dbReference type="PROSITE" id="PS00674">
    <property type="entry name" value="AAA"/>
    <property type="match status" value="2"/>
</dbReference>
<feature type="domain" description="AAA+ ATPase" evidence="8">
    <location>
        <begin position="497"/>
        <end position="631"/>
    </location>
</feature>
<dbReference type="PANTHER" id="PTHR48470:SF1">
    <property type="entry name" value="CELL DIVISION CONTROL PROTEIN 48 C ISOFORM 1"/>
    <property type="match status" value="1"/>
</dbReference>
<feature type="region of interest" description="Disordered" evidence="7">
    <location>
        <begin position="59"/>
        <end position="115"/>
    </location>
</feature>
<evidence type="ECO:0000313" key="9">
    <source>
        <dbReference type="EMBL" id="KAF5780058.1"/>
    </source>
</evidence>
<comment type="similarity">
    <text evidence="2 6">Belongs to the AAA ATPase family.</text>
</comment>
<dbReference type="SUPFAM" id="SSF52540">
    <property type="entry name" value="P-loop containing nucleoside triphosphate hydrolases"/>
    <property type="match status" value="2"/>
</dbReference>
<dbReference type="InterPro" id="IPR003593">
    <property type="entry name" value="AAA+_ATPase"/>
</dbReference>
<evidence type="ECO:0000256" key="3">
    <source>
        <dbReference type="ARBA" id="ARBA00022490"/>
    </source>
</evidence>
<evidence type="ECO:0000256" key="5">
    <source>
        <dbReference type="ARBA" id="ARBA00022840"/>
    </source>
</evidence>
<evidence type="ECO:0000256" key="4">
    <source>
        <dbReference type="ARBA" id="ARBA00022741"/>
    </source>
</evidence>
<keyword evidence="3" id="KW-0963">Cytoplasm</keyword>
<dbReference type="GO" id="GO:0005737">
    <property type="term" value="C:cytoplasm"/>
    <property type="evidence" value="ECO:0007669"/>
    <property type="project" value="UniProtKB-SubCell"/>
</dbReference>
<proteinExistence type="inferred from homology"/>
<name>A0A9K3HL09_HELAN</name>
<protein>
    <submittedName>
        <fullName evidence="9">AAA+ ATPase domain, ATPase, AAA-type, core</fullName>
    </submittedName>
</protein>